<dbReference type="Proteomes" id="UP001107558">
    <property type="component" value="Chromosome 1"/>
</dbReference>
<dbReference type="Gene3D" id="1.10.287.820">
    <property type="entry name" value="Acid-sensing ion channel domain"/>
    <property type="match status" value="1"/>
</dbReference>
<keyword evidence="5 12" id="KW-0812">Transmembrane</keyword>
<dbReference type="InterPro" id="IPR001873">
    <property type="entry name" value="ENaC"/>
</dbReference>
<evidence type="ECO:0000256" key="4">
    <source>
        <dbReference type="ARBA" id="ARBA00022461"/>
    </source>
</evidence>
<evidence type="ECO:0000256" key="10">
    <source>
        <dbReference type="ARBA" id="ARBA00023201"/>
    </source>
</evidence>
<dbReference type="PRINTS" id="PR01078">
    <property type="entry name" value="AMINACHANNEL"/>
</dbReference>
<evidence type="ECO:0000256" key="6">
    <source>
        <dbReference type="ARBA" id="ARBA00022989"/>
    </source>
</evidence>
<sequence length="584" mass="68232">MLNLAKINQEKLNFRDNLQSNRTYNIASRIFYTFSFICTTLAFLFYVYRAYKKWKIIPDIVIRKNQKFLGEIPFPAVTICSPVFSRPELLYYPNYSSDTLKSNIKVLAKITPNEANYYISNMQACNPSYTAVIEVIKTIQTRNNTVELLNESFLSVDEVFAMCHYAAKLTECKRLFNRVLTDRGFCYSFNMQGFNTIFNADVISDDFNSYKRRKISKSPYKHHDLHSERINDDNETVEWTLDKGFIEDHDNDIIPVAADKNTNLGIYLFVDKNNLENSCTKYANTFNYYFHLPNEISTQMHKKHFIPINEKNIVTLTANVVKTSNELRKLKPIARGCYFEGERKLKFFNSYTKLNCEFECMTNYTLKICGCLKFSMPRDKNTPICNIDKILCYFDAMSYWPGYNLTTKQIEASCGCLDTCSDIKYSILSIETTPMSMNKSKFLMKNGFEQEDALSYLAFIFENIFITEEESYAPYAIQNFIADIGGLLGLFIGCSILSIFEFVFYIVYKTTDNIKIFKDKMKFVDDNKGIIIVKPFQNHTDSVMHEKLQNEHIDKFIQQLRQEFEIKLHENQLEILKILNEKLN</sequence>
<dbReference type="PANTHER" id="PTHR11690">
    <property type="entry name" value="AMILORIDE-SENSITIVE SODIUM CHANNEL-RELATED"/>
    <property type="match status" value="1"/>
</dbReference>
<name>A0A9J6CFE7_POLVA</name>
<evidence type="ECO:0000256" key="1">
    <source>
        <dbReference type="ARBA" id="ARBA00004141"/>
    </source>
</evidence>
<evidence type="ECO:0000256" key="11">
    <source>
        <dbReference type="ARBA" id="ARBA00023303"/>
    </source>
</evidence>
<reference evidence="14" key="1">
    <citation type="submission" date="2021-03" db="EMBL/GenBank/DDBJ databases">
        <title>Chromosome level genome of the anhydrobiotic midge Polypedilum vanderplanki.</title>
        <authorList>
            <person name="Yoshida Y."/>
            <person name="Kikawada T."/>
            <person name="Gusev O."/>
        </authorList>
    </citation>
    <scope>NUCLEOTIDE SEQUENCE</scope>
    <source>
        <strain evidence="14">NIAS01</strain>
        <tissue evidence="14">Whole body or cell culture</tissue>
    </source>
</reference>
<dbReference type="AlphaFoldDB" id="A0A9J6CFE7"/>
<keyword evidence="7" id="KW-0915">Sodium</keyword>
<comment type="subcellular location">
    <subcellularLocation>
        <location evidence="1">Membrane</location>
        <topology evidence="1">Multi-pass membrane protein</topology>
    </subcellularLocation>
</comment>
<evidence type="ECO:0000256" key="5">
    <source>
        <dbReference type="ARBA" id="ARBA00022692"/>
    </source>
</evidence>
<dbReference type="Gene3D" id="1.10.287.770">
    <property type="entry name" value="YojJ-like"/>
    <property type="match status" value="1"/>
</dbReference>
<keyword evidence="9 13" id="KW-0472">Membrane</keyword>
<keyword evidence="11 12" id="KW-0407">Ion channel</keyword>
<protein>
    <submittedName>
        <fullName evidence="14">Uncharacterized protein</fullName>
    </submittedName>
</protein>
<organism evidence="14 15">
    <name type="scientific">Polypedilum vanderplanki</name>
    <name type="common">Sleeping chironomid midge</name>
    <dbReference type="NCBI Taxonomy" id="319348"/>
    <lineage>
        <taxon>Eukaryota</taxon>
        <taxon>Metazoa</taxon>
        <taxon>Ecdysozoa</taxon>
        <taxon>Arthropoda</taxon>
        <taxon>Hexapoda</taxon>
        <taxon>Insecta</taxon>
        <taxon>Pterygota</taxon>
        <taxon>Neoptera</taxon>
        <taxon>Endopterygota</taxon>
        <taxon>Diptera</taxon>
        <taxon>Nematocera</taxon>
        <taxon>Chironomoidea</taxon>
        <taxon>Chironomidae</taxon>
        <taxon>Chironominae</taxon>
        <taxon>Polypedilum</taxon>
        <taxon>Polypedilum</taxon>
    </lineage>
</organism>
<dbReference type="Pfam" id="PF00858">
    <property type="entry name" value="ASC"/>
    <property type="match status" value="1"/>
</dbReference>
<keyword evidence="8 12" id="KW-0406">Ion transport</keyword>
<dbReference type="GO" id="GO:0005886">
    <property type="term" value="C:plasma membrane"/>
    <property type="evidence" value="ECO:0007669"/>
    <property type="project" value="TreeGrafter"/>
</dbReference>
<keyword evidence="10 12" id="KW-0739">Sodium transport</keyword>
<keyword evidence="15" id="KW-1185">Reference proteome</keyword>
<evidence type="ECO:0000256" key="7">
    <source>
        <dbReference type="ARBA" id="ARBA00023053"/>
    </source>
</evidence>
<dbReference type="OrthoDB" id="6021021at2759"/>
<proteinExistence type="inferred from homology"/>
<gene>
    <name evidence="14" type="ORF">PVAND_010014</name>
</gene>
<keyword evidence="6 13" id="KW-1133">Transmembrane helix</keyword>
<evidence type="ECO:0000256" key="13">
    <source>
        <dbReference type="SAM" id="Phobius"/>
    </source>
</evidence>
<evidence type="ECO:0000313" key="14">
    <source>
        <dbReference type="EMBL" id="KAG5680507.1"/>
    </source>
</evidence>
<evidence type="ECO:0000313" key="15">
    <source>
        <dbReference type="Proteomes" id="UP001107558"/>
    </source>
</evidence>
<evidence type="ECO:0000256" key="2">
    <source>
        <dbReference type="ARBA" id="ARBA00007193"/>
    </source>
</evidence>
<comment type="similarity">
    <text evidence="2 12">Belongs to the amiloride-sensitive sodium channel (TC 1.A.6) family.</text>
</comment>
<feature type="transmembrane region" description="Helical" evidence="13">
    <location>
        <begin position="30"/>
        <end position="48"/>
    </location>
</feature>
<evidence type="ECO:0000256" key="3">
    <source>
        <dbReference type="ARBA" id="ARBA00022448"/>
    </source>
</evidence>
<evidence type="ECO:0000256" key="12">
    <source>
        <dbReference type="RuleBase" id="RU000679"/>
    </source>
</evidence>
<dbReference type="EMBL" id="JADBJN010000001">
    <property type="protein sequence ID" value="KAG5680507.1"/>
    <property type="molecule type" value="Genomic_DNA"/>
</dbReference>
<keyword evidence="4 12" id="KW-0894">Sodium channel</keyword>
<keyword evidence="3 12" id="KW-0813">Transport</keyword>
<dbReference type="GO" id="GO:0015280">
    <property type="term" value="F:ligand-gated sodium channel activity"/>
    <property type="evidence" value="ECO:0007669"/>
    <property type="project" value="TreeGrafter"/>
</dbReference>
<evidence type="ECO:0000256" key="8">
    <source>
        <dbReference type="ARBA" id="ARBA00023065"/>
    </source>
</evidence>
<dbReference type="PANTHER" id="PTHR11690:SF288">
    <property type="entry name" value="AMILORIDE-SENSITIVE NA+ CHANNEL-RELATED"/>
    <property type="match status" value="1"/>
</dbReference>
<accession>A0A9J6CFE7</accession>
<comment type="caution">
    <text evidence="14">The sequence shown here is derived from an EMBL/GenBank/DDBJ whole genome shotgun (WGS) entry which is preliminary data.</text>
</comment>
<evidence type="ECO:0000256" key="9">
    <source>
        <dbReference type="ARBA" id="ARBA00023136"/>
    </source>
</evidence>
<feature type="transmembrane region" description="Helical" evidence="13">
    <location>
        <begin position="484"/>
        <end position="508"/>
    </location>
</feature>